<evidence type="ECO:0000313" key="8">
    <source>
        <dbReference type="Proteomes" id="UP000190130"/>
    </source>
</evidence>
<feature type="binding site" evidence="3">
    <location>
        <position position="214"/>
    </location>
    <ligand>
        <name>substrate</name>
    </ligand>
</feature>
<dbReference type="Gene3D" id="3.40.190.170">
    <property type="entry name" value="Bacterial extracellular solute-binding protein, family 7"/>
    <property type="match status" value="1"/>
</dbReference>
<accession>A0A0Q3M7V9</accession>
<gene>
    <name evidence="5" type="ORF">ARD30_09090</name>
    <name evidence="6" type="ORF">SAMN05660750_04518</name>
</gene>
<feature type="binding site" evidence="3">
    <location>
        <position position="240"/>
    </location>
    <ligand>
        <name>substrate</name>
    </ligand>
</feature>
<dbReference type="InterPro" id="IPR026289">
    <property type="entry name" value="SBP_TakP-like"/>
</dbReference>
<organism evidence="5 7">
    <name type="scientific">Bosea thiooxidans</name>
    <dbReference type="NCBI Taxonomy" id="53254"/>
    <lineage>
        <taxon>Bacteria</taxon>
        <taxon>Pseudomonadati</taxon>
        <taxon>Pseudomonadota</taxon>
        <taxon>Alphaproteobacteria</taxon>
        <taxon>Hyphomicrobiales</taxon>
        <taxon>Boseaceae</taxon>
        <taxon>Bosea</taxon>
    </lineage>
</organism>
<evidence type="ECO:0000256" key="1">
    <source>
        <dbReference type="ARBA" id="ARBA00022729"/>
    </source>
</evidence>
<dbReference type="Pfam" id="PF03480">
    <property type="entry name" value="DctP"/>
    <property type="match status" value="1"/>
</dbReference>
<feature type="signal peptide" evidence="4">
    <location>
        <begin position="1"/>
        <end position="26"/>
    </location>
</feature>
<reference evidence="5 7" key="1">
    <citation type="submission" date="2015-10" db="EMBL/GenBank/DDBJ databases">
        <title>Draft genome of Bosea thiooxidans.</title>
        <authorList>
            <person name="Wang X."/>
        </authorList>
    </citation>
    <scope>NUCLEOTIDE SEQUENCE [LARGE SCALE GENOMIC DNA]</scope>
    <source>
        <strain evidence="5 7">CGMCC 9174</strain>
    </source>
</reference>
<keyword evidence="3" id="KW-0479">Metal-binding</keyword>
<dbReference type="EMBL" id="FUYX01000017">
    <property type="protein sequence ID" value="SKC12984.1"/>
    <property type="molecule type" value="Genomic_DNA"/>
</dbReference>
<dbReference type="InterPro" id="IPR018389">
    <property type="entry name" value="DctP_fam"/>
</dbReference>
<feature type="binding site" evidence="2">
    <location>
        <position position="177"/>
    </location>
    <ligand>
        <name>substrate</name>
    </ligand>
</feature>
<dbReference type="Gene3D" id="3.40.190.10">
    <property type="entry name" value="Periplasmic binding protein-like II"/>
    <property type="match status" value="1"/>
</dbReference>
<keyword evidence="7" id="KW-1185">Reference proteome</keyword>
<sequence>MRKRDFLKTAAAGAIGSAAIAAPAIAQSEPTIRWRLVSSFPKNIDVLYGCAEVMAKNLAEATDGKFQIQVFAAGEVVPALQAMDAVSNNTVEICHTAAYYYVGKDPTFALGTHVPFGLNTRQQNAWVYHGEGKKLLDDFFRKFNIVALPGGNTGCQMGGWFRKEINDVADLKGLKFRISGLGGSILAKLGAVPQQVGGGDIYPALERGTIDAAEFNGPYDDERLGLYRVAPYYYYPGFWDGTSMEHFFINASQWEKLPKHYQAALTSAAALANIDAVARYDNLNPPALRRVVASGAKLRPFPAPIIDAAYKASQELYEELCASNAEFKKIYESARRFQQESATWNQVSEYSYDSIVLRALRR</sequence>
<dbReference type="PANTHER" id="PTHR33376">
    <property type="match status" value="1"/>
</dbReference>
<evidence type="ECO:0000256" key="4">
    <source>
        <dbReference type="SAM" id="SignalP"/>
    </source>
</evidence>
<dbReference type="GO" id="GO:0055085">
    <property type="term" value="P:transmembrane transport"/>
    <property type="evidence" value="ECO:0007669"/>
    <property type="project" value="InterPro"/>
</dbReference>
<dbReference type="GO" id="GO:0031317">
    <property type="term" value="C:tripartite ATP-independent periplasmic transporter complex"/>
    <property type="evidence" value="ECO:0007669"/>
    <property type="project" value="InterPro"/>
</dbReference>
<feature type="binding site" evidence="2">
    <location>
        <position position="156"/>
    </location>
    <ligand>
        <name>substrate</name>
    </ligand>
</feature>
<dbReference type="Proteomes" id="UP000190130">
    <property type="component" value="Unassembled WGS sequence"/>
</dbReference>
<dbReference type="SUPFAM" id="SSF53850">
    <property type="entry name" value="Periplasmic binding protein-like II"/>
    <property type="match status" value="1"/>
</dbReference>
<dbReference type="AlphaFoldDB" id="A0A0Q3M7V9"/>
<dbReference type="RefSeq" id="WP_055726844.1">
    <property type="nucleotide sequence ID" value="NZ_FUYX01000017.1"/>
</dbReference>
<dbReference type="PIRSF" id="PIRSF039026">
    <property type="entry name" value="SiaP"/>
    <property type="match status" value="1"/>
</dbReference>
<dbReference type="InterPro" id="IPR038404">
    <property type="entry name" value="TRAP_DctP_sf"/>
</dbReference>
<proteinExistence type="predicted"/>
<dbReference type="EMBL" id="LMAR01000011">
    <property type="protein sequence ID" value="KQK31881.1"/>
    <property type="molecule type" value="Genomic_DNA"/>
</dbReference>
<evidence type="ECO:0000313" key="5">
    <source>
        <dbReference type="EMBL" id="KQK31881.1"/>
    </source>
</evidence>
<feature type="chain" id="PRO_5014520543" evidence="4">
    <location>
        <begin position="27"/>
        <end position="362"/>
    </location>
</feature>
<reference evidence="6 8" key="2">
    <citation type="submission" date="2017-02" db="EMBL/GenBank/DDBJ databases">
        <authorList>
            <person name="Peterson S.W."/>
        </authorList>
    </citation>
    <scope>NUCLEOTIDE SEQUENCE [LARGE SCALE GENOMIC DNA]</scope>
    <source>
        <strain evidence="6 8">DSM 9653</strain>
    </source>
</reference>
<evidence type="ECO:0000313" key="7">
    <source>
        <dbReference type="Proteomes" id="UP000051562"/>
    </source>
</evidence>
<dbReference type="NCBIfam" id="NF037995">
    <property type="entry name" value="TRAP_S1"/>
    <property type="match status" value="1"/>
</dbReference>
<protein>
    <submittedName>
        <fullName evidence="5">ABC transporter substrate-binding protein</fullName>
    </submittedName>
    <submittedName>
        <fullName evidence="6">TRAP-type mannitol/chloroaromatic compound transport system, substrate-binding protein</fullName>
    </submittedName>
</protein>
<dbReference type="GO" id="GO:0046872">
    <property type="term" value="F:metal ion binding"/>
    <property type="evidence" value="ECO:0007669"/>
    <property type="project" value="UniProtKB-KW"/>
</dbReference>
<keyword evidence="1 4" id="KW-0732">Signal</keyword>
<evidence type="ECO:0000256" key="3">
    <source>
        <dbReference type="PIRSR" id="PIRSR039026-2"/>
    </source>
</evidence>
<evidence type="ECO:0000313" key="6">
    <source>
        <dbReference type="EMBL" id="SKC12984.1"/>
    </source>
</evidence>
<evidence type="ECO:0000256" key="2">
    <source>
        <dbReference type="PIRSR" id="PIRSR039026-1"/>
    </source>
</evidence>
<dbReference type="OrthoDB" id="9780733at2"/>
<dbReference type="PANTHER" id="PTHR33376:SF5">
    <property type="entry name" value="EXTRACYTOPLASMIC SOLUTE RECEPTOR PROTEIN"/>
    <property type="match status" value="1"/>
</dbReference>
<dbReference type="Proteomes" id="UP000051562">
    <property type="component" value="Unassembled WGS sequence"/>
</dbReference>
<name>A0A0Q3M7V9_9HYPH</name>
<feature type="binding site" evidence="3">
    <location>
        <position position="215"/>
    </location>
    <ligand>
        <name>Na(+)</name>
        <dbReference type="ChEBI" id="CHEBI:29101"/>
    </ligand>
</feature>
<dbReference type="STRING" id="53254.SAMN05660750_04518"/>